<dbReference type="InterPro" id="IPR050238">
    <property type="entry name" value="DNA_Rep/Repair_Clamp_Loader"/>
</dbReference>
<sequence length="313" mass="34410">MKELLRETLGYRRILADARAGRQPHAALILFPDAAHLRALLKECAKAFFLAEEGSRTALLIEKESFPDCLFFPQAGAKLTVDDAARILEESLLRPVEGEKKLFVLDAFHTAGALVQNKLLKVLEEPPGDVSFLLGAAQEHAVLPTVLSRTEKFREPPFAEESVLKALLRMYPAEKGAERAAAASGGILSQAERLLAGGGESFRLAEEFLLGDAPEAFCRRADKLDKDAFFAALELLLRDMLFLKTGQERFSSRTDGAARALAERYPAGVILSALEGVREAQKRVNFNAGLGQTLYALALSIKEEEKRWQKLSS</sequence>
<dbReference type="SUPFAM" id="SSF52540">
    <property type="entry name" value="P-loop containing nucleoside triphosphate hydrolases"/>
    <property type="match status" value="1"/>
</dbReference>
<dbReference type="Gene3D" id="3.40.50.300">
    <property type="entry name" value="P-loop containing nucleotide triphosphate hydrolases"/>
    <property type="match status" value="1"/>
</dbReference>
<gene>
    <name evidence="1" type="ORF">H9797_07585</name>
</gene>
<dbReference type="AlphaFoldDB" id="A0A9D2H3F9"/>
<evidence type="ECO:0008006" key="3">
    <source>
        <dbReference type="Google" id="ProtNLM"/>
    </source>
</evidence>
<accession>A0A9D2H3F9</accession>
<dbReference type="InterPro" id="IPR027417">
    <property type="entry name" value="P-loop_NTPase"/>
</dbReference>
<reference evidence="1" key="1">
    <citation type="journal article" date="2021" name="PeerJ">
        <title>Extensive microbial diversity within the chicken gut microbiome revealed by metagenomics and culture.</title>
        <authorList>
            <person name="Gilroy R."/>
            <person name="Ravi A."/>
            <person name="Getino M."/>
            <person name="Pursley I."/>
            <person name="Horton D.L."/>
            <person name="Alikhan N.F."/>
            <person name="Baker D."/>
            <person name="Gharbi K."/>
            <person name="Hall N."/>
            <person name="Watson M."/>
            <person name="Adriaenssens E.M."/>
            <person name="Foster-Nyarko E."/>
            <person name="Jarju S."/>
            <person name="Secka A."/>
            <person name="Antonio M."/>
            <person name="Oren A."/>
            <person name="Chaudhuri R.R."/>
            <person name="La Ragione R."/>
            <person name="Hildebrand F."/>
            <person name="Pallen M.J."/>
        </authorList>
    </citation>
    <scope>NUCLEOTIDE SEQUENCE</scope>
    <source>
        <strain evidence="1">CHK156-179</strain>
    </source>
</reference>
<dbReference type="PANTHER" id="PTHR11669">
    <property type="entry name" value="REPLICATION FACTOR C / DNA POLYMERASE III GAMMA-TAU SUBUNIT"/>
    <property type="match status" value="1"/>
</dbReference>
<evidence type="ECO:0000313" key="2">
    <source>
        <dbReference type="Proteomes" id="UP000824221"/>
    </source>
</evidence>
<name>A0A9D2H3F9_9FIRM</name>
<proteinExistence type="predicted"/>
<protein>
    <recommendedName>
        <fullName evidence="3">DNA polymerase III subunit delta</fullName>
    </recommendedName>
</protein>
<dbReference type="GO" id="GO:0006261">
    <property type="term" value="P:DNA-templated DNA replication"/>
    <property type="evidence" value="ECO:0007669"/>
    <property type="project" value="TreeGrafter"/>
</dbReference>
<dbReference type="Proteomes" id="UP000824221">
    <property type="component" value="Unassembled WGS sequence"/>
</dbReference>
<organism evidence="1 2">
    <name type="scientific">Candidatus Gallimonas gallistercoris</name>
    <dbReference type="NCBI Taxonomy" id="2838602"/>
    <lineage>
        <taxon>Bacteria</taxon>
        <taxon>Bacillati</taxon>
        <taxon>Bacillota</taxon>
        <taxon>Clostridia</taxon>
        <taxon>Candidatus Gallimonas</taxon>
    </lineage>
</organism>
<reference evidence="1" key="2">
    <citation type="submission" date="2021-04" db="EMBL/GenBank/DDBJ databases">
        <authorList>
            <person name="Gilroy R."/>
        </authorList>
    </citation>
    <scope>NUCLEOTIDE SEQUENCE</scope>
    <source>
        <strain evidence="1">CHK156-179</strain>
    </source>
</reference>
<comment type="caution">
    <text evidence="1">The sequence shown here is derived from an EMBL/GenBank/DDBJ whole genome shotgun (WGS) entry which is preliminary data.</text>
</comment>
<dbReference type="EMBL" id="DXAJ01000114">
    <property type="protein sequence ID" value="HJA03219.1"/>
    <property type="molecule type" value="Genomic_DNA"/>
</dbReference>
<dbReference type="Pfam" id="PF13177">
    <property type="entry name" value="DNA_pol3_delta2"/>
    <property type="match status" value="1"/>
</dbReference>
<evidence type="ECO:0000313" key="1">
    <source>
        <dbReference type="EMBL" id="HJA03219.1"/>
    </source>
</evidence>
<dbReference type="PANTHER" id="PTHR11669:SF8">
    <property type="entry name" value="DNA POLYMERASE III SUBUNIT DELTA"/>
    <property type="match status" value="1"/>
</dbReference>